<evidence type="ECO:0000313" key="4">
    <source>
        <dbReference type="Proteomes" id="UP000038010"/>
    </source>
</evidence>
<dbReference type="VEuPathDB" id="FungiDB:AB675_4640"/>
<proteinExistence type="predicted"/>
<dbReference type="GO" id="GO:0046872">
    <property type="term" value="F:metal ion binding"/>
    <property type="evidence" value="ECO:0007669"/>
    <property type="project" value="UniProtKB-KW"/>
</dbReference>
<dbReference type="SUPFAM" id="SSF51182">
    <property type="entry name" value="RmlC-like cupins"/>
    <property type="match status" value="1"/>
</dbReference>
<organism evidence="3 4">
    <name type="scientific">Cyphellophora attinorum</name>
    <dbReference type="NCBI Taxonomy" id="1664694"/>
    <lineage>
        <taxon>Eukaryota</taxon>
        <taxon>Fungi</taxon>
        <taxon>Dikarya</taxon>
        <taxon>Ascomycota</taxon>
        <taxon>Pezizomycotina</taxon>
        <taxon>Eurotiomycetes</taxon>
        <taxon>Chaetothyriomycetidae</taxon>
        <taxon>Chaetothyriales</taxon>
        <taxon>Cyphellophoraceae</taxon>
        <taxon>Cyphellophora</taxon>
    </lineage>
</organism>
<evidence type="ECO:0000256" key="1">
    <source>
        <dbReference type="ARBA" id="ARBA00022723"/>
    </source>
</evidence>
<dbReference type="RefSeq" id="XP_017999119.1">
    <property type="nucleotide sequence ID" value="XM_018144794.1"/>
</dbReference>
<dbReference type="OrthoDB" id="445803at2759"/>
<dbReference type="InterPro" id="IPR014710">
    <property type="entry name" value="RmlC-like_jellyroll"/>
</dbReference>
<dbReference type="AlphaFoldDB" id="A0A0N1HNM2"/>
<dbReference type="PANTHER" id="PTHR35848:SF6">
    <property type="entry name" value="CUPIN TYPE-2 DOMAIN-CONTAINING PROTEIN"/>
    <property type="match status" value="1"/>
</dbReference>
<dbReference type="Pfam" id="PF07883">
    <property type="entry name" value="Cupin_2"/>
    <property type="match status" value="1"/>
</dbReference>
<dbReference type="Proteomes" id="UP000038010">
    <property type="component" value="Unassembled WGS sequence"/>
</dbReference>
<feature type="domain" description="Cupin type-2" evidence="2">
    <location>
        <begin position="65"/>
        <end position="133"/>
    </location>
</feature>
<reference evidence="3 4" key="1">
    <citation type="submission" date="2015-06" db="EMBL/GenBank/DDBJ databases">
        <title>Draft genome of the ant-associated black yeast Phialophora attae CBS 131958.</title>
        <authorList>
            <person name="Moreno L.F."/>
            <person name="Stielow B.J."/>
            <person name="de Hoog S."/>
            <person name="Vicente V.A."/>
            <person name="Weiss V.A."/>
            <person name="de Vries M."/>
            <person name="Cruz L.M."/>
            <person name="Souza E.M."/>
        </authorList>
    </citation>
    <scope>NUCLEOTIDE SEQUENCE [LARGE SCALE GENOMIC DNA]</scope>
    <source>
        <strain evidence="3 4">CBS 131958</strain>
    </source>
</reference>
<keyword evidence="4" id="KW-1185">Reference proteome</keyword>
<dbReference type="InterPro" id="IPR051610">
    <property type="entry name" value="GPI/OXD"/>
</dbReference>
<sequence>MNISEIETTTKVPPATRKSPVVLHAGDIEALETETFSHEQDAHVSWKTLISSPKTSTESLTVGIATCPPKRGSLPRHRHAQAECYHIISGKGVVVIDGEEHSVGAGSVVYIPGLAGHSVRNEHPVEELKWFYVFNANSFADIKYVFDS</sequence>
<dbReference type="EMBL" id="LFJN01000016">
    <property type="protein sequence ID" value="KPI39156.1"/>
    <property type="molecule type" value="Genomic_DNA"/>
</dbReference>
<evidence type="ECO:0000313" key="3">
    <source>
        <dbReference type="EMBL" id="KPI39156.1"/>
    </source>
</evidence>
<dbReference type="InterPro" id="IPR011051">
    <property type="entry name" value="RmlC_Cupin_sf"/>
</dbReference>
<dbReference type="GeneID" id="28736674"/>
<accession>A0A0N1HNM2</accession>
<dbReference type="InterPro" id="IPR013096">
    <property type="entry name" value="Cupin_2"/>
</dbReference>
<dbReference type="PANTHER" id="PTHR35848">
    <property type="entry name" value="OXALATE-BINDING PROTEIN"/>
    <property type="match status" value="1"/>
</dbReference>
<evidence type="ECO:0000259" key="2">
    <source>
        <dbReference type="Pfam" id="PF07883"/>
    </source>
</evidence>
<comment type="caution">
    <text evidence="3">The sequence shown here is derived from an EMBL/GenBank/DDBJ whole genome shotgun (WGS) entry which is preliminary data.</text>
</comment>
<keyword evidence="1" id="KW-0479">Metal-binding</keyword>
<name>A0A0N1HNM2_9EURO</name>
<dbReference type="Gene3D" id="2.60.120.10">
    <property type="entry name" value="Jelly Rolls"/>
    <property type="match status" value="1"/>
</dbReference>
<protein>
    <recommendedName>
        <fullName evidence="2">Cupin type-2 domain-containing protein</fullName>
    </recommendedName>
</protein>
<gene>
    <name evidence="3" type="ORF">AB675_4640</name>
</gene>